<dbReference type="SMART" id="SM00220">
    <property type="entry name" value="S_TKc"/>
    <property type="match status" value="1"/>
</dbReference>
<feature type="compositionally biased region" description="Low complexity" evidence="4">
    <location>
        <begin position="23"/>
        <end position="33"/>
    </location>
</feature>
<evidence type="ECO:0000313" key="6">
    <source>
        <dbReference type="EMBL" id="PAV18167.1"/>
    </source>
</evidence>
<evidence type="ECO:0000259" key="5">
    <source>
        <dbReference type="PROSITE" id="PS50011"/>
    </source>
</evidence>
<evidence type="ECO:0000256" key="2">
    <source>
        <dbReference type="ARBA" id="ARBA00022840"/>
    </source>
</evidence>
<dbReference type="OrthoDB" id="40902at2759"/>
<accession>A0A286UF16</accession>
<dbReference type="InterPro" id="IPR000719">
    <property type="entry name" value="Prot_kinase_dom"/>
</dbReference>
<dbReference type="InterPro" id="IPR017441">
    <property type="entry name" value="Protein_kinase_ATP_BS"/>
</dbReference>
<evidence type="ECO:0000313" key="7">
    <source>
        <dbReference type="Proteomes" id="UP000217199"/>
    </source>
</evidence>
<dbReference type="PROSITE" id="PS00107">
    <property type="entry name" value="PROTEIN_KINASE_ATP"/>
    <property type="match status" value="1"/>
</dbReference>
<feature type="compositionally biased region" description="Low complexity" evidence="4">
    <location>
        <begin position="112"/>
        <end position="136"/>
    </location>
</feature>
<dbReference type="AlphaFoldDB" id="A0A286UF16"/>
<proteinExistence type="predicted"/>
<feature type="compositionally biased region" description="Basic and acidic residues" evidence="4">
    <location>
        <begin position="559"/>
        <end position="568"/>
    </location>
</feature>
<reference evidence="6 7" key="1">
    <citation type="journal article" date="2017" name="Mol. Ecol.">
        <title>Comparative and population genomic landscape of Phellinus noxius: A hypervariable fungus causing root rot in trees.</title>
        <authorList>
            <person name="Chung C.L."/>
            <person name="Lee T.J."/>
            <person name="Akiba M."/>
            <person name="Lee H.H."/>
            <person name="Kuo T.H."/>
            <person name="Liu D."/>
            <person name="Ke H.M."/>
            <person name="Yokoi T."/>
            <person name="Roa M.B."/>
            <person name="Lu M.J."/>
            <person name="Chang Y.Y."/>
            <person name="Ann P.J."/>
            <person name="Tsai J.N."/>
            <person name="Chen C.Y."/>
            <person name="Tzean S.S."/>
            <person name="Ota Y."/>
            <person name="Hattori T."/>
            <person name="Sahashi N."/>
            <person name="Liou R.F."/>
            <person name="Kikuchi T."/>
            <person name="Tsai I.J."/>
        </authorList>
    </citation>
    <scope>NUCLEOTIDE SEQUENCE [LARGE SCALE GENOMIC DNA]</scope>
    <source>
        <strain evidence="6 7">FFPRI411160</strain>
    </source>
</reference>
<evidence type="ECO:0000256" key="3">
    <source>
        <dbReference type="PROSITE-ProRule" id="PRU10141"/>
    </source>
</evidence>
<dbReference type="Gene3D" id="3.30.200.20">
    <property type="entry name" value="Phosphorylase Kinase, domain 1"/>
    <property type="match status" value="1"/>
</dbReference>
<dbReference type="Proteomes" id="UP000217199">
    <property type="component" value="Unassembled WGS sequence"/>
</dbReference>
<dbReference type="CDD" id="cd05117">
    <property type="entry name" value="STKc_CAMK"/>
    <property type="match status" value="1"/>
</dbReference>
<feature type="compositionally biased region" description="Low complexity" evidence="4">
    <location>
        <begin position="83"/>
        <end position="93"/>
    </location>
</feature>
<keyword evidence="2 3" id="KW-0067">ATP-binding</keyword>
<feature type="binding site" evidence="3">
    <location>
        <position position="191"/>
    </location>
    <ligand>
        <name>ATP</name>
        <dbReference type="ChEBI" id="CHEBI:30616"/>
    </ligand>
</feature>
<dbReference type="PROSITE" id="PS50011">
    <property type="entry name" value="PROTEIN_KINASE_DOM"/>
    <property type="match status" value="1"/>
</dbReference>
<dbReference type="SUPFAM" id="SSF56112">
    <property type="entry name" value="Protein kinase-like (PK-like)"/>
    <property type="match status" value="1"/>
</dbReference>
<feature type="compositionally biased region" description="Low complexity" evidence="4">
    <location>
        <begin position="59"/>
        <end position="69"/>
    </location>
</feature>
<evidence type="ECO:0000256" key="1">
    <source>
        <dbReference type="ARBA" id="ARBA00022741"/>
    </source>
</evidence>
<dbReference type="FunCoup" id="A0A286UF16">
    <property type="interactions" value="172"/>
</dbReference>
<comment type="caution">
    <text evidence="6">The sequence shown here is derived from an EMBL/GenBank/DDBJ whole genome shotgun (WGS) entry which is preliminary data.</text>
</comment>
<feature type="region of interest" description="Disordered" evidence="4">
    <location>
        <begin position="512"/>
        <end position="568"/>
    </location>
</feature>
<dbReference type="PANTHER" id="PTHR24347">
    <property type="entry name" value="SERINE/THREONINE-PROTEIN KINASE"/>
    <property type="match status" value="1"/>
</dbReference>
<dbReference type="Gene3D" id="1.10.510.10">
    <property type="entry name" value="Transferase(Phosphotransferase) domain 1"/>
    <property type="match status" value="1"/>
</dbReference>
<dbReference type="PROSITE" id="PS00108">
    <property type="entry name" value="PROTEIN_KINASE_ST"/>
    <property type="match status" value="1"/>
</dbReference>
<sequence>MGNKQSTAGSGEHHHHHSRTNLSTVSTAGSSASSDKRRSRFGVKGLGLGHGHPSDNNDRNNTSTSSSTNGSGGGRPRDRDGKSPNIEIQSESGSGSGGRLEIGGKLDAPSGTSSTSNTHTASATASDNADHSSTTSYQDHRFQQQIYLQQQMSAPTTVPCQYRTGKTLGSGTYAVVKEAVHIKTGKYYACKVINKKLMEGREYMVRNEIAVLKRVSKGHKNIVTLHDYFETTHNLYLCFDLCTGGELFDRICAKGNYYEADAADLVRTILKAVDYIHGCGIVHRDLKPENLIFLTKKEDADIMIADFGLSRIMDEDKLQLLTEICGTPGYMAPEIFNKTGHGKPVDIWAMGVITYFLLCGYTPFDRDTQEQEMQAIIKGDYKFEPEEYWANVSETAKDFVRSCLTLDWKERPTAKQALEHRWLASDTPHFVVDTEREDGGPKDLLPTIQKGFNARKTFRKAVLGMMAMRRMTMLSQNMASKLSPQAQELASNIDQYKKDAEREDINEDQSLVHHHGHDDESSDSSVPPSPAKPSLDTTNTAPAAGGDATSSIPISPFVDKFKNAKLQD</sequence>
<dbReference type="STRING" id="2282107.A0A286UF16"/>
<dbReference type="GO" id="GO:0004672">
    <property type="term" value="F:protein kinase activity"/>
    <property type="evidence" value="ECO:0007669"/>
    <property type="project" value="InterPro"/>
</dbReference>
<evidence type="ECO:0000256" key="4">
    <source>
        <dbReference type="SAM" id="MobiDB-lite"/>
    </source>
</evidence>
<dbReference type="FunFam" id="1.10.510.10:FF:000571">
    <property type="entry name" value="Maternal embryonic leucine zipper kinase"/>
    <property type="match status" value="1"/>
</dbReference>
<dbReference type="FunFam" id="3.30.200.20:FF:000153">
    <property type="entry name" value="Calcium/calmodulin-dependent protein kinase type I"/>
    <property type="match status" value="1"/>
</dbReference>
<gene>
    <name evidence="6" type="ORF">PNOK_0665300</name>
</gene>
<dbReference type="EMBL" id="NBII01000006">
    <property type="protein sequence ID" value="PAV18167.1"/>
    <property type="molecule type" value="Genomic_DNA"/>
</dbReference>
<dbReference type="Pfam" id="PF00069">
    <property type="entry name" value="Pkinase"/>
    <property type="match status" value="1"/>
</dbReference>
<feature type="domain" description="Protein kinase" evidence="5">
    <location>
        <begin position="162"/>
        <end position="423"/>
    </location>
</feature>
<dbReference type="GO" id="GO:0005524">
    <property type="term" value="F:ATP binding"/>
    <property type="evidence" value="ECO:0007669"/>
    <property type="project" value="UniProtKB-UniRule"/>
</dbReference>
<protein>
    <submittedName>
        <fullName evidence="6">Pkinase-domain-containing</fullName>
    </submittedName>
</protein>
<organism evidence="6 7">
    <name type="scientific">Pyrrhoderma noxium</name>
    <dbReference type="NCBI Taxonomy" id="2282107"/>
    <lineage>
        <taxon>Eukaryota</taxon>
        <taxon>Fungi</taxon>
        <taxon>Dikarya</taxon>
        <taxon>Basidiomycota</taxon>
        <taxon>Agaricomycotina</taxon>
        <taxon>Agaricomycetes</taxon>
        <taxon>Hymenochaetales</taxon>
        <taxon>Hymenochaetaceae</taxon>
        <taxon>Pyrrhoderma</taxon>
    </lineage>
</organism>
<name>A0A286UF16_9AGAM</name>
<keyword evidence="1 3" id="KW-0547">Nucleotide-binding</keyword>
<dbReference type="InterPro" id="IPR011009">
    <property type="entry name" value="Kinase-like_dom_sf"/>
</dbReference>
<keyword evidence="7" id="KW-1185">Reference proteome</keyword>
<feature type="region of interest" description="Disordered" evidence="4">
    <location>
        <begin position="1"/>
        <end position="137"/>
    </location>
</feature>
<dbReference type="InParanoid" id="A0A286UF16"/>
<dbReference type="InterPro" id="IPR008271">
    <property type="entry name" value="Ser/Thr_kinase_AS"/>
</dbReference>